<evidence type="ECO:0000313" key="4">
    <source>
        <dbReference type="EMBL" id="QHS82406.1"/>
    </source>
</evidence>
<name>A0A6C0AS52_9ZZZZ</name>
<sequence>MASLADLFSPTFLIFLGILVLVVALLVVYFESKTREQNHRIASMLSLVSTLAEDVNGIKFGLNHLAVNYMGGGQPLAQNTETNNFLNQENLIPVSDDDNDDDDDDDFEEEDESNTSEDENTVLLLDENDSDDGDNNMELIENEVDSDSDSEFGDRLEVKVLKINISNELNDDINELNDNINEIELETSNDLNELVDDLEEPEELETINDEQNITDTQHDLDFDISNLKTININLEESKNDATDYKKLSIQKLRSIVAEKGLAGDTSKLKKQDLFKLLGVE</sequence>
<keyword evidence="3" id="KW-1133">Transmembrane helix</keyword>
<keyword evidence="1" id="KW-0175">Coiled coil</keyword>
<feature type="transmembrane region" description="Helical" evidence="3">
    <location>
        <begin position="12"/>
        <end position="30"/>
    </location>
</feature>
<dbReference type="EMBL" id="MN740766">
    <property type="protein sequence ID" value="QHS82406.1"/>
    <property type="molecule type" value="Genomic_DNA"/>
</dbReference>
<evidence type="ECO:0000256" key="3">
    <source>
        <dbReference type="SAM" id="Phobius"/>
    </source>
</evidence>
<organism evidence="4">
    <name type="scientific">viral metagenome</name>
    <dbReference type="NCBI Taxonomy" id="1070528"/>
    <lineage>
        <taxon>unclassified sequences</taxon>
        <taxon>metagenomes</taxon>
        <taxon>organismal metagenomes</taxon>
    </lineage>
</organism>
<evidence type="ECO:0000256" key="1">
    <source>
        <dbReference type="SAM" id="Coils"/>
    </source>
</evidence>
<feature type="compositionally biased region" description="Acidic residues" evidence="2">
    <location>
        <begin position="95"/>
        <end position="134"/>
    </location>
</feature>
<proteinExistence type="predicted"/>
<feature type="region of interest" description="Disordered" evidence="2">
    <location>
        <begin position="91"/>
        <end position="134"/>
    </location>
</feature>
<keyword evidence="3" id="KW-0472">Membrane</keyword>
<keyword evidence="3" id="KW-0812">Transmembrane</keyword>
<dbReference type="AlphaFoldDB" id="A0A6C0AS52"/>
<evidence type="ECO:0000256" key="2">
    <source>
        <dbReference type="SAM" id="MobiDB-lite"/>
    </source>
</evidence>
<feature type="coiled-coil region" evidence="1">
    <location>
        <begin position="166"/>
        <end position="193"/>
    </location>
</feature>
<reference evidence="4" key="1">
    <citation type="journal article" date="2020" name="Nature">
        <title>Giant virus diversity and host interactions through global metagenomics.</title>
        <authorList>
            <person name="Schulz F."/>
            <person name="Roux S."/>
            <person name="Paez-Espino D."/>
            <person name="Jungbluth S."/>
            <person name="Walsh D.A."/>
            <person name="Denef V.J."/>
            <person name="McMahon K.D."/>
            <person name="Konstantinidis K.T."/>
            <person name="Eloe-Fadrosh E.A."/>
            <person name="Kyrpides N.C."/>
            <person name="Woyke T."/>
        </authorList>
    </citation>
    <scope>NUCLEOTIDE SEQUENCE</scope>
    <source>
        <strain evidence="4">GVMAG-S-1101165-79</strain>
    </source>
</reference>
<protein>
    <recommendedName>
        <fullName evidence="5">Rho termination factor N-terminal domain-containing protein</fullName>
    </recommendedName>
</protein>
<accession>A0A6C0AS52</accession>
<evidence type="ECO:0008006" key="5">
    <source>
        <dbReference type="Google" id="ProtNLM"/>
    </source>
</evidence>